<keyword evidence="2" id="KW-1185">Reference proteome</keyword>
<name>A0AAI8VEG9_9PEZI</name>
<accession>A0AAI8VEG9</accession>
<sequence>MSSCSQFMLQGCALSEALEASNPILVMLLSDSPVVPMIFREFIDDCLNMQPLITDEVACEAVRIFLESLDRPESWKHPLPRSYKSFWGVELHIAHFMLRVLDRVKFGNDGLRRRFDEDPDRGAQYIFGMLGVCIRLYQDGKFPDGPANLDAHMQKQTLSWIASVQGNLDHWYVIYEQAIDQDGERDGDDSDVSWHSMFLSLIENRHESPDCPSFVGEFEKLDVSECDDAGLRHLETGEVILDTIIVR</sequence>
<evidence type="ECO:0000313" key="2">
    <source>
        <dbReference type="Proteomes" id="UP001295740"/>
    </source>
</evidence>
<reference evidence="1" key="1">
    <citation type="submission" date="2023-10" db="EMBL/GenBank/DDBJ databases">
        <authorList>
            <person name="Hackl T."/>
        </authorList>
    </citation>
    <scope>NUCLEOTIDE SEQUENCE</scope>
</reference>
<protein>
    <submittedName>
        <fullName evidence="1">Uu.00g108150.m01.CDS01</fullName>
    </submittedName>
</protein>
<evidence type="ECO:0000313" key="1">
    <source>
        <dbReference type="EMBL" id="CAJ2503421.1"/>
    </source>
</evidence>
<organism evidence="1 2">
    <name type="scientific">Anthostomella pinea</name>
    <dbReference type="NCBI Taxonomy" id="933095"/>
    <lineage>
        <taxon>Eukaryota</taxon>
        <taxon>Fungi</taxon>
        <taxon>Dikarya</taxon>
        <taxon>Ascomycota</taxon>
        <taxon>Pezizomycotina</taxon>
        <taxon>Sordariomycetes</taxon>
        <taxon>Xylariomycetidae</taxon>
        <taxon>Xylariales</taxon>
        <taxon>Xylariaceae</taxon>
        <taxon>Anthostomella</taxon>
    </lineage>
</organism>
<proteinExistence type="predicted"/>
<dbReference type="EMBL" id="CAUWAG010000006">
    <property type="protein sequence ID" value="CAJ2503421.1"/>
    <property type="molecule type" value="Genomic_DNA"/>
</dbReference>
<gene>
    <name evidence="1" type="ORF">KHLLAP_LOCUS3889</name>
</gene>
<dbReference type="Proteomes" id="UP001295740">
    <property type="component" value="Unassembled WGS sequence"/>
</dbReference>
<dbReference type="AlphaFoldDB" id="A0AAI8VEG9"/>
<comment type="caution">
    <text evidence="1">The sequence shown here is derived from an EMBL/GenBank/DDBJ whole genome shotgun (WGS) entry which is preliminary data.</text>
</comment>